<dbReference type="PANTHER" id="PTHR11808">
    <property type="entry name" value="TRANS-SULFURATION ENZYME FAMILY MEMBER"/>
    <property type="match status" value="1"/>
</dbReference>
<evidence type="ECO:0000256" key="3">
    <source>
        <dbReference type="HAMAP-Rule" id="MF_02056"/>
    </source>
</evidence>
<evidence type="ECO:0000256" key="2">
    <source>
        <dbReference type="ARBA" id="ARBA00022898"/>
    </source>
</evidence>
<dbReference type="HAMAP" id="MF_02056">
    <property type="entry name" value="MetZ"/>
    <property type="match status" value="1"/>
</dbReference>
<proteinExistence type="inferred from homology"/>
<dbReference type="EC" id="2.5.1.-" evidence="3"/>
<comment type="subunit">
    <text evidence="3">Homotetramer.</text>
</comment>
<protein>
    <recommendedName>
        <fullName evidence="3">O-succinylhomoserine sulfhydrylase</fullName>
        <shortName evidence="3">OSH sulfhydrylase</shortName>
        <shortName evidence="3">OSHS sulfhydrylase</shortName>
        <ecNumber evidence="3">2.5.1.-</ecNumber>
    </recommendedName>
</protein>
<dbReference type="InterPro" id="IPR015422">
    <property type="entry name" value="PyrdxlP-dep_Trfase_small"/>
</dbReference>
<gene>
    <name evidence="3" type="primary">metZ</name>
    <name evidence="5" type="ORF">GCM10023230_03610</name>
</gene>
<keyword evidence="3" id="KW-0486">Methionine biosynthesis</keyword>
<accession>A0ABP8ZJW1</accession>
<comment type="caution">
    <text evidence="5">The sequence shown here is derived from an EMBL/GenBank/DDBJ whole genome shotgun (WGS) entry which is preliminary data.</text>
</comment>
<dbReference type="PIRSF" id="PIRSF001434">
    <property type="entry name" value="CGS"/>
    <property type="match status" value="1"/>
</dbReference>
<comment type="cofactor">
    <cofactor evidence="1 3 4">
        <name>pyridoxal 5'-phosphate</name>
        <dbReference type="ChEBI" id="CHEBI:597326"/>
    </cofactor>
</comment>
<keyword evidence="2 3" id="KW-0663">Pyridoxal phosphate</keyword>
<dbReference type="Gene3D" id="3.40.640.10">
    <property type="entry name" value="Type I PLP-dependent aspartate aminotransferase-like (Major domain)"/>
    <property type="match status" value="1"/>
</dbReference>
<dbReference type="CDD" id="cd00614">
    <property type="entry name" value="CGS_like"/>
    <property type="match status" value="1"/>
</dbReference>
<dbReference type="EMBL" id="BAABIP010000007">
    <property type="protein sequence ID" value="GAA4758789.1"/>
    <property type="molecule type" value="Genomic_DNA"/>
</dbReference>
<keyword evidence="6" id="KW-1185">Reference proteome</keyword>
<evidence type="ECO:0000256" key="4">
    <source>
        <dbReference type="RuleBase" id="RU362118"/>
    </source>
</evidence>
<comment type="function">
    <text evidence="3">Catalyzes the formation of L-homocysteine from O-succinyl-L-homoserine (OSHS) and hydrogen sulfide.</text>
</comment>
<dbReference type="SUPFAM" id="SSF53383">
    <property type="entry name" value="PLP-dependent transferases"/>
    <property type="match status" value="1"/>
</dbReference>
<dbReference type="Pfam" id="PF01053">
    <property type="entry name" value="Cys_Met_Meta_PP"/>
    <property type="match status" value="1"/>
</dbReference>
<reference evidence="6" key="1">
    <citation type="journal article" date="2019" name="Int. J. Syst. Evol. Microbiol.">
        <title>The Global Catalogue of Microorganisms (GCM) 10K type strain sequencing project: providing services to taxonomists for standard genome sequencing and annotation.</title>
        <authorList>
            <consortium name="The Broad Institute Genomics Platform"/>
            <consortium name="The Broad Institute Genome Sequencing Center for Infectious Disease"/>
            <person name="Wu L."/>
            <person name="Ma J."/>
        </authorList>
    </citation>
    <scope>NUCLEOTIDE SEQUENCE [LARGE SCALE GENOMIC DNA]</scope>
    <source>
        <strain evidence="6">JCM 18198</strain>
    </source>
</reference>
<dbReference type="Gene3D" id="3.90.1150.10">
    <property type="entry name" value="Aspartate Aminotransferase, domain 1"/>
    <property type="match status" value="1"/>
</dbReference>
<organism evidence="5 6">
    <name type="scientific">Flavobacterium hankyongi</name>
    <dbReference type="NCBI Taxonomy" id="1176532"/>
    <lineage>
        <taxon>Bacteria</taxon>
        <taxon>Pseudomonadati</taxon>
        <taxon>Bacteroidota</taxon>
        <taxon>Flavobacteriia</taxon>
        <taxon>Flavobacteriales</taxon>
        <taxon>Flavobacteriaceae</taxon>
        <taxon>Flavobacterium</taxon>
    </lineage>
</organism>
<feature type="modified residue" description="N6-(pyridoxal phosphate)lysine" evidence="3">
    <location>
        <position position="237"/>
    </location>
</feature>
<comment type="similarity">
    <text evidence="3">Belongs to the trans-sulfuration enzymes family. MetZ subfamily.</text>
</comment>
<evidence type="ECO:0000256" key="1">
    <source>
        <dbReference type="ARBA" id="ARBA00001933"/>
    </source>
</evidence>
<dbReference type="PANTHER" id="PTHR11808:SF80">
    <property type="entry name" value="CYSTATHIONINE GAMMA-LYASE"/>
    <property type="match status" value="1"/>
</dbReference>
<dbReference type="InterPro" id="IPR015424">
    <property type="entry name" value="PyrdxlP-dep_Trfase"/>
</dbReference>
<dbReference type="InterPro" id="IPR000277">
    <property type="entry name" value="Cys/Met-Metab_PyrdxlP-dep_enz"/>
</dbReference>
<sequence>MSNSAFGFETQAIRIQTERTQFLEHSVPLYLTSSFVFEDAEDMRASFTEETPNRLGINSDENKIGVLGIPGQITALLRKKERNIYSRFTNPNTSEFVEKICKMEGAEDGYAFATGMAAVYSTFAALLEAGDHIVSVGSVFGSTHTLFTKYFPKWNITTSYFDINKPETIESYIQPNTKILFAESPTNPAVDIIDLELLGQIAKKYNLILIVDNCFATPFLQNPIQYGAHLVVHSATKLIDGQGRVLGGVTVGRADLIREIYLFSRNTGPALSPFNAWVLSKSLETLPIRVERHCENAVKVAEFLESHPNVKQVKYPFLKSHPQYEIAKKQMRLGGNIVAFEIKGGIEAGRKFLDKIQLCSLSANLGDTRTIVTHPASTTHSKLTEEERLAVSITDGLVRVSVGLETVQDVINDLQQALS</sequence>
<keyword evidence="3" id="KW-0808">Transferase</keyword>
<comment type="catalytic activity">
    <reaction evidence="3">
        <text>O-succinyl-L-homoserine + hydrogen sulfide = L-homocysteine + succinate</text>
        <dbReference type="Rhea" id="RHEA:27826"/>
        <dbReference type="ChEBI" id="CHEBI:29919"/>
        <dbReference type="ChEBI" id="CHEBI:30031"/>
        <dbReference type="ChEBI" id="CHEBI:57661"/>
        <dbReference type="ChEBI" id="CHEBI:58199"/>
    </reaction>
</comment>
<dbReference type="InterPro" id="IPR015421">
    <property type="entry name" value="PyrdxlP-dep_Trfase_major"/>
</dbReference>
<name>A0ABP8ZJW1_9FLAO</name>
<dbReference type="Proteomes" id="UP001500141">
    <property type="component" value="Unassembled WGS sequence"/>
</dbReference>
<dbReference type="RefSeq" id="WP_264544445.1">
    <property type="nucleotide sequence ID" value="NZ_BAABIP010000007.1"/>
</dbReference>
<dbReference type="InterPro" id="IPR006234">
    <property type="entry name" value="O-succ-hSer_sulfhydrylase"/>
</dbReference>
<comment type="pathway">
    <text evidence="3">Amino-acid biosynthesis; L-methionine biosynthesis via de novo pathway; L-homocysteine from O-succinyl-L-homoserine: step 1/1.</text>
</comment>
<keyword evidence="3" id="KW-0028">Amino-acid biosynthesis</keyword>
<evidence type="ECO:0000313" key="5">
    <source>
        <dbReference type="EMBL" id="GAA4758789.1"/>
    </source>
</evidence>
<evidence type="ECO:0000313" key="6">
    <source>
        <dbReference type="Proteomes" id="UP001500141"/>
    </source>
</evidence>